<dbReference type="Gene3D" id="3.40.50.150">
    <property type="entry name" value="Vaccinia Virus protein VP39"/>
    <property type="match status" value="1"/>
</dbReference>
<keyword evidence="3" id="KW-1185">Reference proteome</keyword>
<proteinExistence type="predicted"/>
<keyword evidence="2" id="KW-0808">Transferase</keyword>
<keyword evidence="2" id="KW-0489">Methyltransferase</keyword>
<dbReference type="STRING" id="658219.SAMN05216212_0439"/>
<evidence type="ECO:0000313" key="2">
    <source>
        <dbReference type="EMBL" id="SDJ61975.1"/>
    </source>
</evidence>
<gene>
    <name evidence="2" type="ORF">SAMN05216212_0439</name>
</gene>
<sequence length="195" mass="21308">MTDNSWDSYAEGWDSNSDVITYSERAFRSLAETLDCKGARILDFGCGTGLLTERLAPLASSIVALDPSGKMLAVLDAKQLGNVTTIQSSLTRELVDQNRQLQEGFDLIVASSALAFVPDYTDTVRLLAKLLNRNGRLVQWDWLKEDSGEDTGFTREDIAAAFRDAGLSDIQVTVPFFMGTGENQLDVVMGTGTKQ</sequence>
<evidence type="ECO:0000313" key="3">
    <source>
        <dbReference type="Proteomes" id="UP000199305"/>
    </source>
</evidence>
<evidence type="ECO:0000259" key="1">
    <source>
        <dbReference type="Pfam" id="PF08242"/>
    </source>
</evidence>
<accession>A0A1G8V9H1</accession>
<dbReference type="CDD" id="cd02440">
    <property type="entry name" value="AdoMet_MTases"/>
    <property type="match status" value="1"/>
</dbReference>
<dbReference type="InterPro" id="IPR029063">
    <property type="entry name" value="SAM-dependent_MTases_sf"/>
</dbReference>
<dbReference type="EMBL" id="FNFH01000001">
    <property type="protein sequence ID" value="SDJ61975.1"/>
    <property type="molecule type" value="Genomic_DNA"/>
</dbReference>
<dbReference type="Proteomes" id="UP000199305">
    <property type="component" value="Unassembled WGS sequence"/>
</dbReference>
<dbReference type="Pfam" id="PF08242">
    <property type="entry name" value="Methyltransf_12"/>
    <property type="match status" value="1"/>
</dbReference>
<dbReference type="InterPro" id="IPR013217">
    <property type="entry name" value="Methyltransf_12"/>
</dbReference>
<dbReference type="OrthoDB" id="21342at2"/>
<dbReference type="AlphaFoldDB" id="A0A1G8V9H1"/>
<dbReference type="PANTHER" id="PTHR43861">
    <property type="entry name" value="TRANS-ACONITATE 2-METHYLTRANSFERASE-RELATED"/>
    <property type="match status" value="1"/>
</dbReference>
<name>A0A1G8V9H1_9GAMM</name>
<organism evidence="2 3">
    <name type="scientific">Microbulbifer yueqingensis</name>
    <dbReference type="NCBI Taxonomy" id="658219"/>
    <lineage>
        <taxon>Bacteria</taxon>
        <taxon>Pseudomonadati</taxon>
        <taxon>Pseudomonadota</taxon>
        <taxon>Gammaproteobacteria</taxon>
        <taxon>Cellvibrionales</taxon>
        <taxon>Microbulbiferaceae</taxon>
        <taxon>Microbulbifer</taxon>
    </lineage>
</organism>
<reference evidence="3" key="1">
    <citation type="submission" date="2016-10" db="EMBL/GenBank/DDBJ databases">
        <authorList>
            <person name="Varghese N."/>
            <person name="Submissions S."/>
        </authorList>
    </citation>
    <scope>NUCLEOTIDE SEQUENCE [LARGE SCALE GENOMIC DNA]</scope>
    <source>
        <strain evidence="3">CGMCC 1.10658</strain>
    </source>
</reference>
<dbReference type="SUPFAM" id="SSF53335">
    <property type="entry name" value="S-adenosyl-L-methionine-dependent methyltransferases"/>
    <property type="match status" value="1"/>
</dbReference>
<dbReference type="GO" id="GO:0008168">
    <property type="term" value="F:methyltransferase activity"/>
    <property type="evidence" value="ECO:0007669"/>
    <property type="project" value="UniProtKB-KW"/>
</dbReference>
<protein>
    <submittedName>
        <fullName evidence="2">Methyltransferase domain-containing protein</fullName>
    </submittedName>
</protein>
<dbReference type="RefSeq" id="WP_091507383.1">
    <property type="nucleotide sequence ID" value="NZ_FNFH01000001.1"/>
</dbReference>
<dbReference type="GO" id="GO:0032259">
    <property type="term" value="P:methylation"/>
    <property type="evidence" value="ECO:0007669"/>
    <property type="project" value="UniProtKB-KW"/>
</dbReference>
<feature type="domain" description="Methyltransferase type 12" evidence="1">
    <location>
        <begin position="42"/>
        <end position="137"/>
    </location>
</feature>